<dbReference type="eggNOG" id="ENOG5031P6D">
    <property type="taxonomic scope" value="Bacteria"/>
</dbReference>
<sequence>MGTLQHSIEEAVTTSALRLGHHGQALPDFRRSSSEIVASLGTVLSLVLYICSAGADITQRGKALQPANPEPQQTRRQGTKLFAAAGPREWDVGVRLGAALRAAYQDAQGDGQPHQGPRGLVRRAHWHGFRTGPSKREDGSAIEAAARSLDVRWMPPIPVNLPDIDALPSTVKPVR</sequence>
<protein>
    <submittedName>
        <fullName evidence="1">Uncharacterized protein</fullName>
    </submittedName>
</protein>
<dbReference type="InterPro" id="IPR058915">
    <property type="entry name" value="AcrVA2-like"/>
</dbReference>
<evidence type="ECO:0000313" key="2">
    <source>
        <dbReference type="Proteomes" id="UP000002596"/>
    </source>
</evidence>
<dbReference type="KEGG" id="aav:Aave_2714"/>
<dbReference type="AlphaFoldDB" id="A1TQP4"/>
<dbReference type="EMBL" id="CP000512">
    <property type="protein sequence ID" value="ABM33282.1"/>
    <property type="molecule type" value="Genomic_DNA"/>
</dbReference>
<dbReference type="HOGENOM" id="CLU_1529331_0_0_4"/>
<gene>
    <name evidence="1" type="ordered locus">Aave_2714</name>
</gene>
<name>A1TQP4_PARC0</name>
<proteinExistence type="predicted"/>
<dbReference type="Proteomes" id="UP000002596">
    <property type="component" value="Chromosome"/>
</dbReference>
<reference evidence="1 2" key="1">
    <citation type="submission" date="2006-12" db="EMBL/GenBank/DDBJ databases">
        <title>Complete sequence of Acidovorax avenae subsp. citrulli AAC00-1.</title>
        <authorList>
            <consortium name="US DOE Joint Genome Institute"/>
            <person name="Copeland A."/>
            <person name="Lucas S."/>
            <person name="Lapidus A."/>
            <person name="Barry K."/>
            <person name="Detter J.C."/>
            <person name="Glavina del Rio T."/>
            <person name="Dalin E."/>
            <person name="Tice H."/>
            <person name="Pitluck S."/>
            <person name="Kiss H."/>
            <person name="Brettin T."/>
            <person name="Bruce D."/>
            <person name="Han C."/>
            <person name="Tapia R."/>
            <person name="Gilna P."/>
            <person name="Schmutz J."/>
            <person name="Larimer F."/>
            <person name="Land M."/>
            <person name="Hauser L."/>
            <person name="Kyrpides N."/>
            <person name="Kim E."/>
            <person name="Stahl D."/>
            <person name="Richardson P."/>
        </authorList>
    </citation>
    <scope>NUCLEOTIDE SEQUENCE [LARGE SCALE GENOMIC DNA]</scope>
    <source>
        <strain evidence="1 2">AAC00-1</strain>
    </source>
</reference>
<evidence type="ECO:0000313" key="1">
    <source>
        <dbReference type="EMBL" id="ABM33282.1"/>
    </source>
</evidence>
<accession>A1TQP4</accession>
<organism evidence="1 2">
    <name type="scientific">Paracidovorax citrulli (strain AAC00-1)</name>
    <name type="common">Acidovorax citrulli</name>
    <dbReference type="NCBI Taxonomy" id="397945"/>
    <lineage>
        <taxon>Bacteria</taxon>
        <taxon>Pseudomonadati</taxon>
        <taxon>Pseudomonadota</taxon>
        <taxon>Betaproteobacteria</taxon>
        <taxon>Burkholderiales</taxon>
        <taxon>Comamonadaceae</taxon>
        <taxon>Paracidovorax</taxon>
    </lineage>
</organism>
<dbReference type="Pfam" id="PF26125">
    <property type="entry name" value="AcrVA2-like"/>
    <property type="match status" value="1"/>
</dbReference>